<dbReference type="InterPro" id="IPR050476">
    <property type="entry name" value="Insect_CytP450_Detox"/>
</dbReference>
<keyword evidence="5" id="KW-0560">Oxidoreductase</keyword>
<dbReference type="GO" id="GO:0004497">
    <property type="term" value="F:monooxygenase activity"/>
    <property type="evidence" value="ECO:0007669"/>
    <property type="project" value="UniProtKB-KW"/>
</dbReference>
<evidence type="ECO:0000313" key="9">
    <source>
        <dbReference type="Proteomes" id="UP000070444"/>
    </source>
</evidence>
<dbReference type="PANTHER" id="PTHR24292">
    <property type="entry name" value="CYTOCHROME P450"/>
    <property type="match status" value="1"/>
</dbReference>
<sequence length="219" mass="26014">MYLVTAIPEVWKGIPVIPFWERIHRTLTKPVPIDVSFSKYMLPFMQKLGIAVYCSVNKGYTLFISDPECLKQVMSNIDVFIKMPFVGKNHTLLRDYFGAQQVVATNGEDWKRMRKVMNPMFNQSWKPELFGECFNQVIEEWDKLEGKNVLIHDQIQRMTLDVMGKAFFDFDFEAVKNPESELYQLYHNLVSGLYKKIIYRLFPILDRIPYLKRYELFDR</sequence>
<dbReference type="GO" id="GO:0020037">
    <property type="term" value="F:heme binding"/>
    <property type="evidence" value="ECO:0007669"/>
    <property type="project" value="InterPro"/>
</dbReference>
<accession>A0A137P7V3</accession>
<keyword evidence="4" id="KW-0479">Metal-binding</keyword>
<feature type="non-terminal residue" evidence="8">
    <location>
        <position position="219"/>
    </location>
</feature>
<evidence type="ECO:0000256" key="6">
    <source>
        <dbReference type="ARBA" id="ARBA00023004"/>
    </source>
</evidence>
<dbReference type="STRING" id="796925.A0A137P7V3"/>
<organism evidence="8 9">
    <name type="scientific">Conidiobolus coronatus (strain ATCC 28846 / CBS 209.66 / NRRL 28638)</name>
    <name type="common">Delacroixia coronata</name>
    <dbReference type="NCBI Taxonomy" id="796925"/>
    <lineage>
        <taxon>Eukaryota</taxon>
        <taxon>Fungi</taxon>
        <taxon>Fungi incertae sedis</taxon>
        <taxon>Zoopagomycota</taxon>
        <taxon>Entomophthoromycotina</taxon>
        <taxon>Entomophthoromycetes</taxon>
        <taxon>Entomophthorales</taxon>
        <taxon>Ancylistaceae</taxon>
        <taxon>Conidiobolus</taxon>
    </lineage>
</organism>
<dbReference type="SUPFAM" id="SSF48264">
    <property type="entry name" value="Cytochrome P450"/>
    <property type="match status" value="1"/>
</dbReference>
<evidence type="ECO:0000256" key="7">
    <source>
        <dbReference type="ARBA" id="ARBA00023033"/>
    </source>
</evidence>
<dbReference type="Pfam" id="PF00067">
    <property type="entry name" value="p450"/>
    <property type="match status" value="1"/>
</dbReference>
<dbReference type="InterPro" id="IPR036396">
    <property type="entry name" value="Cyt_P450_sf"/>
</dbReference>
<dbReference type="GO" id="GO:0005506">
    <property type="term" value="F:iron ion binding"/>
    <property type="evidence" value="ECO:0007669"/>
    <property type="project" value="InterPro"/>
</dbReference>
<gene>
    <name evidence="8" type="ORF">CONCODRAFT_6331</name>
</gene>
<dbReference type="Gene3D" id="1.10.630.10">
    <property type="entry name" value="Cytochrome P450"/>
    <property type="match status" value="1"/>
</dbReference>
<keyword evidence="6" id="KW-0408">Iron</keyword>
<keyword evidence="3" id="KW-0349">Heme</keyword>
<dbReference type="OrthoDB" id="1470350at2759"/>
<evidence type="ECO:0000313" key="8">
    <source>
        <dbReference type="EMBL" id="KXN71024.1"/>
    </source>
</evidence>
<keyword evidence="9" id="KW-1185">Reference proteome</keyword>
<reference evidence="8 9" key="1">
    <citation type="journal article" date="2015" name="Genome Biol. Evol.">
        <title>Phylogenomic analyses indicate that early fungi evolved digesting cell walls of algal ancestors of land plants.</title>
        <authorList>
            <person name="Chang Y."/>
            <person name="Wang S."/>
            <person name="Sekimoto S."/>
            <person name="Aerts A.L."/>
            <person name="Choi C."/>
            <person name="Clum A."/>
            <person name="LaButti K.M."/>
            <person name="Lindquist E.A."/>
            <person name="Yee Ngan C."/>
            <person name="Ohm R.A."/>
            <person name="Salamov A.A."/>
            <person name="Grigoriev I.V."/>
            <person name="Spatafora J.W."/>
            <person name="Berbee M.L."/>
        </authorList>
    </citation>
    <scope>NUCLEOTIDE SEQUENCE [LARGE SCALE GENOMIC DNA]</scope>
    <source>
        <strain evidence="8 9">NRRL 28638</strain>
    </source>
</reference>
<dbReference type="Proteomes" id="UP000070444">
    <property type="component" value="Unassembled WGS sequence"/>
</dbReference>
<evidence type="ECO:0000256" key="2">
    <source>
        <dbReference type="ARBA" id="ARBA00010617"/>
    </source>
</evidence>
<protein>
    <submittedName>
        <fullName evidence="8">Cytochrome P450</fullName>
    </submittedName>
</protein>
<proteinExistence type="inferred from homology"/>
<comment type="similarity">
    <text evidence="2">Belongs to the cytochrome P450 family.</text>
</comment>
<comment type="cofactor">
    <cofactor evidence="1">
        <name>heme</name>
        <dbReference type="ChEBI" id="CHEBI:30413"/>
    </cofactor>
</comment>
<evidence type="ECO:0000256" key="1">
    <source>
        <dbReference type="ARBA" id="ARBA00001971"/>
    </source>
</evidence>
<evidence type="ECO:0000256" key="3">
    <source>
        <dbReference type="ARBA" id="ARBA00022617"/>
    </source>
</evidence>
<evidence type="ECO:0000256" key="5">
    <source>
        <dbReference type="ARBA" id="ARBA00023002"/>
    </source>
</evidence>
<dbReference type="EMBL" id="KQ964486">
    <property type="protein sequence ID" value="KXN71024.1"/>
    <property type="molecule type" value="Genomic_DNA"/>
</dbReference>
<keyword evidence="7" id="KW-0503">Monooxygenase</keyword>
<dbReference type="PANTHER" id="PTHR24292:SF54">
    <property type="entry name" value="CYP9F3-RELATED"/>
    <property type="match status" value="1"/>
</dbReference>
<name>A0A137P7V3_CONC2</name>
<evidence type="ECO:0000256" key="4">
    <source>
        <dbReference type="ARBA" id="ARBA00022723"/>
    </source>
</evidence>
<dbReference type="GO" id="GO:0016705">
    <property type="term" value="F:oxidoreductase activity, acting on paired donors, with incorporation or reduction of molecular oxygen"/>
    <property type="evidence" value="ECO:0007669"/>
    <property type="project" value="InterPro"/>
</dbReference>
<dbReference type="AlphaFoldDB" id="A0A137P7V3"/>
<dbReference type="InterPro" id="IPR001128">
    <property type="entry name" value="Cyt_P450"/>
</dbReference>